<feature type="transmembrane region" description="Helical" evidence="1">
    <location>
        <begin position="95"/>
        <end position="128"/>
    </location>
</feature>
<feature type="transmembrane region" description="Helical" evidence="1">
    <location>
        <begin position="44"/>
        <end position="65"/>
    </location>
</feature>
<feature type="transmembrane region" description="Helical" evidence="1">
    <location>
        <begin position="134"/>
        <end position="156"/>
    </location>
</feature>
<reference evidence="3" key="1">
    <citation type="submission" date="2019-08" db="EMBL/GenBank/DDBJ databases">
        <authorList>
            <person name="Kucharzyk K."/>
            <person name="Murdoch R.W."/>
            <person name="Higgins S."/>
            <person name="Loffler F."/>
        </authorList>
    </citation>
    <scope>NUCLEOTIDE SEQUENCE</scope>
</reference>
<comment type="caution">
    <text evidence="3">The sequence shown here is derived from an EMBL/GenBank/DDBJ whole genome shotgun (WGS) entry which is preliminary data.</text>
</comment>
<evidence type="ECO:0000256" key="1">
    <source>
        <dbReference type="SAM" id="Phobius"/>
    </source>
</evidence>
<dbReference type="Pfam" id="PF07331">
    <property type="entry name" value="TctB"/>
    <property type="match status" value="1"/>
</dbReference>
<keyword evidence="1" id="KW-0472">Membrane</keyword>
<name>A0A644Y6A2_9ZZZZ</name>
<sequence>MSQLKKTTTSDLVMGVLLFAFGIFLIVESLGMKVYNSFLDAPGFFPLILGMIFIVFGLIMFIGALRGGSVAAAKNTFTKATLTTLFLNPQSKRVVILSFFMVVYIFGLIGRVHFAIATFLYLFVTFFYLKSTTLVKNIIISAISALVIGAVFQYVFKIPLP</sequence>
<keyword evidence="1" id="KW-1133">Transmembrane helix</keyword>
<feature type="transmembrane region" description="Helical" evidence="1">
    <location>
        <begin position="12"/>
        <end position="32"/>
    </location>
</feature>
<dbReference type="EMBL" id="VSSQ01004184">
    <property type="protein sequence ID" value="MPM24086.1"/>
    <property type="molecule type" value="Genomic_DNA"/>
</dbReference>
<accession>A0A644Y6A2</accession>
<evidence type="ECO:0000313" key="3">
    <source>
        <dbReference type="EMBL" id="MPM24086.1"/>
    </source>
</evidence>
<feature type="domain" description="DUF1468" evidence="2">
    <location>
        <begin position="13"/>
        <end position="161"/>
    </location>
</feature>
<organism evidence="3">
    <name type="scientific">bioreactor metagenome</name>
    <dbReference type="NCBI Taxonomy" id="1076179"/>
    <lineage>
        <taxon>unclassified sequences</taxon>
        <taxon>metagenomes</taxon>
        <taxon>ecological metagenomes</taxon>
    </lineage>
</organism>
<dbReference type="AlphaFoldDB" id="A0A644Y6A2"/>
<proteinExistence type="predicted"/>
<protein>
    <recommendedName>
        <fullName evidence="2">DUF1468 domain-containing protein</fullName>
    </recommendedName>
</protein>
<dbReference type="InterPro" id="IPR009936">
    <property type="entry name" value="DUF1468"/>
</dbReference>
<keyword evidence="1" id="KW-0812">Transmembrane</keyword>
<gene>
    <name evidence="3" type="ORF">SDC9_70567</name>
</gene>
<evidence type="ECO:0000259" key="2">
    <source>
        <dbReference type="Pfam" id="PF07331"/>
    </source>
</evidence>